<dbReference type="HOGENOM" id="CLU_480064_0_0_1"/>
<dbReference type="AlphaFoldDB" id="V4BL99"/>
<accession>V4BL99</accession>
<sequence>MRGRGRGRGRGARGGRRRGGGRGGARRNIHSDNNDRQTAQATIYNVETEPKQFFIANASFDDHLTAQKTNRDRYAAALATLQATSIVVTQNAKIRALAAAWARNDYDLAKAFLFDREQMGLVEVLKAVTLLDSGRQIRVLEKRVKRIELSGTKVKGQKMGILKRDIDNLKAIKPSVGTASGALCKHISQWVKTFTTEELQFYALHLPKDPWKKLADICHFHPTKDFEALPWFLPFCFGESAPEDSLVRRCRDVTADNVNDLVAEFDVPYSHIKTFKDKLTEKSKARIASYEPKIDTVLWWYEDLICDEVDVIIQQRIQASEEINLPNGKLLERLLTFKIIRENLQTTRRRYGQPPAPNTEANKARFLKDLIPIGERKLTSIRLPLEAPIIVIGDASGSMEIAIKTSTIIAGLLTAITSAKLVFFNTANRDAPYMPETIEQVLQLAVETVAGGGTTPAASLLPFYEKKEAIKTFIMVTDEEENGKANNMNFCELYTKYYKEVYPAKLVFVSFLRGQHAKGQMVTQLQTAGFDPLQFKLDGTRPDLTKLDNLFGLLSSDSQTFSDDLTTFEQKIQAEGVQKVFEFIKNKLN</sequence>
<protein>
    <recommendedName>
        <fullName evidence="4">VWFA domain-containing protein</fullName>
    </recommendedName>
</protein>
<dbReference type="SUPFAM" id="SSF53300">
    <property type="entry name" value="vWA-like"/>
    <property type="match status" value="1"/>
</dbReference>
<evidence type="ECO:0000313" key="3">
    <source>
        <dbReference type="Proteomes" id="UP000030746"/>
    </source>
</evidence>
<name>V4BL99_LOTGI</name>
<evidence type="ECO:0008006" key="4">
    <source>
        <dbReference type="Google" id="ProtNLM"/>
    </source>
</evidence>
<dbReference type="GeneID" id="20247930"/>
<dbReference type="RefSeq" id="XP_009060399.1">
    <property type="nucleotide sequence ID" value="XM_009062151.1"/>
</dbReference>
<dbReference type="OMA" id="NTENREA"/>
<keyword evidence="3" id="KW-1185">Reference proteome</keyword>
<dbReference type="EMBL" id="KB202619">
    <property type="protein sequence ID" value="ESO89374.1"/>
    <property type="molecule type" value="Genomic_DNA"/>
</dbReference>
<feature type="region of interest" description="Disordered" evidence="1">
    <location>
        <begin position="1"/>
        <end position="37"/>
    </location>
</feature>
<dbReference type="Proteomes" id="UP000030746">
    <property type="component" value="Unassembled WGS sequence"/>
</dbReference>
<dbReference type="InterPro" id="IPR036465">
    <property type="entry name" value="vWFA_dom_sf"/>
</dbReference>
<dbReference type="STRING" id="225164.V4BL99"/>
<dbReference type="OrthoDB" id="301415at2759"/>
<proteinExistence type="predicted"/>
<dbReference type="Gene3D" id="3.40.50.410">
    <property type="entry name" value="von Willebrand factor, type A domain"/>
    <property type="match status" value="1"/>
</dbReference>
<organism evidence="2 3">
    <name type="scientific">Lottia gigantea</name>
    <name type="common">Giant owl limpet</name>
    <dbReference type="NCBI Taxonomy" id="225164"/>
    <lineage>
        <taxon>Eukaryota</taxon>
        <taxon>Metazoa</taxon>
        <taxon>Spiralia</taxon>
        <taxon>Lophotrochozoa</taxon>
        <taxon>Mollusca</taxon>
        <taxon>Gastropoda</taxon>
        <taxon>Patellogastropoda</taxon>
        <taxon>Lottioidea</taxon>
        <taxon>Lottiidae</taxon>
        <taxon>Lottia</taxon>
    </lineage>
</organism>
<dbReference type="CTD" id="20247930"/>
<evidence type="ECO:0000313" key="2">
    <source>
        <dbReference type="EMBL" id="ESO89374.1"/>
    </source>
</evidence>
<reference evidence="2 3" key="1">
    <citation type="journal article" date="2013" name="Nature">
        <title>Insights into bilaterian evolution from three spiralian genomes.</title>
        <authorList>
            <person name="Simakov O."/>
            <person name="Marletaz F."/>
            <person name="Cho S.J."/>
            <person name="Edsinger-Gonzales E."/>
            <person name="Havlak P."/>
            <person name="Hellsten U."/>
            <person name="Kuo D.H."/>
            <person name="Larsson T."/>
            <person name="Lv J."/>
            <person name="Arendt D."/>
            <person name="Savage R."/>
            <person name="Osoegawa K."/>
            <person name="de Jong P."/>
            <person name="Grimwood J."/>
            <person name="Chapman J.A."/>
            <person name="Shapiro H."/>
            <person name="Aerts A."/>
            <person name="Otillar R.P."/>
            <person name="Terry A.Y."/>
            <person name="Boore J.L."/>
            <person name="Grigoriev I.V."/>
            <person name="Lindberg D.R."/>
            <person name="Seaver E.C."/>
            <person name="Weisblat D.A."/>
            <person name="Putnam N.H."/>
            <person name="Rokhsar D.S."/>
        </authorList>
    </citation>
    <scope>NUCLEOTIDE SEQUENCE [LARGE SCALE GENOMIC DNA]</scope>
</reference>
<evidence type="ECO:0000256" key="1">
    <source>
        <dbReference type="SAM" id="MobiDB-lite"/>
    </source>
</evidence>
<gene>
    <name evidence="2" type="ORF">LOTGIDRAFT_229223</name>
</gene>
<dbReference type="KEGG" id="lgi:LOTGIDRAFT_229223"/>
<feature type="compositionally biased region" description="Basic residues" evidence="1">
    <location>
        <begin position="1"/>
        <end position="28"/>
    </location>
</feature>